<organism evidence="2 3">
    <name type="scientific">Enterocloster bolteae (strain ATCC BAA-613 / DSM 15670 / CCUG 46953 / JCM 12243 / WAL 16351)</name>
    <name type="common">Clostridium bolteae</name>
    <dbReference type="NCBI Taxonomy" id="411902"/>
    <lineage>
        <taxon>Bacteria</taxon>
        <taxon>Bacillati</taxon>
        <taxon>Bacillota</taxon>
        <taxon>Clostridia</taxon>
        <taxon>Lachnospirales</taxon>
        <taxon>Lachnospiraceae</taxon>
        <taxon>Enterocloster</taxon>
    </lineage>
</organism>
<proteinExistence type="predicted"/>
<dbReference type="Proteomes" id="UP000005396">
    <property type="component" value="Unassembled WGS sequence"/>
</dbReference>
<name>A8S5W0_ENTBW</name>
<protein>
    <submittedName>
        <fullName evidence="2">Uncharacterized protein</fullName>
    </submittedName>
</protein>
<sequence length="41" mass="4573">MLRLIRRSTAHAGQDTQGKQLGGGALYEKKIKELPGHPYRP</sequence>
<evidence type="ECO:0000313" key="3">
    <source>
        <dbReference type="Proteomes" id="UP000005396"/>
    </source>
</evidence>
<reference evidence="2 3" key="2">
    <citation type="submission" date="2007-09" db="EMBL/GenBank/DDBJ databases">
        <title>Draft genome sequence of Clostridium bolteae (ATCC BAA-613).</title>
        <authorList>
            <person name="Sudarsanam P."/>
            <person name="Ley R."/>
            <person name="Guruge J."/>
            <person name="Turnbaugh P.J."/>
            <person name="Mahowald M."/>
            <person name="Liep D."/>
            <person name="Gordon J."/>
        </authorList>
    </citation>
    <scope>NUCLEOTIDE SEQUENCE [LARGE SCALE GENOMIC DNA]</scope>
    <source>
        <strain evidence="3">ATCC BAA-613 / DSM 15670 / CCUG 46953 / JCM 12243 / WAL 16351</strain>
    </source>
</reference>
<gene>
    <name evidence="2" type="ORF">CLOBOL_07335</name>
</gene>
<dbReference type="AlphaFoldDB" id="A8S5W0"/>
<dbReference type="HOGENOM" id="CLU_3267959_0_0_9"/>
<evidence type="ECO:0000313" key="2">
    <source>
        <dbReference type="EMBL" id="EDP12418.1"/>
    </source>
</evidence>
<comment type="caution">
    <text evidence="2">The sequence shown here is derived from an EMBL/GenBank/DDBJ whole genome shotgun (WGS) entry which is preliminary data.</text>
</comment>
<feature type="region of interest" description="Disordered" evidence="1">
    <location>
        <begin position="1"/>
        <end position="41"/>
    </location>
</feature>
<dbReference type="EMBL" id="ABCC02000078">
    <property type="protein sequence ID" value="EDP12418.1"/>
    <property type="molecule type" value="Genomic_DNA"/>
</dbReference>
<reference evidence="2 3" key="1">
    <citation type="submission" date="2007-08" db="EMBL/GenBank/DDBJ databases">
        <authorList>
            <person name="Fulton L."/>
            <person name="Clifton S."/>
            <person name="Fulton B."/>
            <person name="Xu J."/>
            <person name="Minx P."/>
            <person name="Pepin K.H."/>
            <person name="Johnson M."/>
            <person name="Thiruvilangam P."/>
            <person name="Bhonagiri V."/>
            <person name="Nash W.E."/>
            <person name="Mardis E.R."/>
            <person name="Wilson R.K."/>
        </authorList>
    </citation>
    <scope>NUCLEOTIDE SEQUENCE [LARGE SCALE GENOMIC DNA]</scope>
    <source>
        <strain evidence="3">ATCC BAA-613 / DSM 15670 / CCUG 46953 / JCM 12243 / WAL 16351</strain>
    </source>
</reference>
<dbReference type="PaxDb" id="411902-CLOBOL_07335"/>
<accession>A8S5W0</accession>
<evidence type="ECO:0000256" key="1">
    <source>
        <dbReference type="SAM" id="MobiDB-lite"/>
    </source>
</evidence>